<evidence type="ECO:0000259" key="3">
    <source>
        <dbReference type="Pfam" id="PF02826"/>
    </source>
</evidence>
<evidence type="ECO:0000313" key="4">
    <source>
        <dbReference type="EMBL" id="KIA64580.1"/>
    </source>
</evidence>
<organism evidence="4 5">
    <name type="scientific">Nocardia vulneris</name>
    <dbReference type="NCBI Taxonomy" id="1141657"/>
    <lineage>
        <taxon>Bacteria</taxon>
        <taxon>Bacillati</taxon>
        <taxon>Actinomycetota</taxon>
        <taxon>Actinomycetes</taxon>
        <taxon>Mycobacteriales</taxon>
        <taxon>Nocardiaceae</taxon>
        <taxon>Nocardia</taxon>
    </lineage>
</organism>
<keyword evidence="1" id="KW-0560">Oxidoreductase</keyword>
<dbReference type="PANTHER" id="PTHR43333">
    <property type="entry name" value="2-HACID_DH_C DOMAIN-CONTAINING PROTEIN"/>
    <property type="match status" value="1"/>
</dbReference>
<dbReference type="InterPro" id="IPR006140">
    <property type="entry name" value="D-isomer_DH_NAD-bd"/>
</dbReference>
<dbReference type="EMBL" id="JNFP01000013">
    <property type="protein sequence ID" value="KIA64580.1"/>
    <property type="molecule type" value="Genomic_DNA"/>
</dbReference>
<sequence>MAVIVLVPDDQGVTALSGIDGVRPMRYELGSPLPEGAEHAEVLVPKFLSRPDAMNLSDLPKLRLVQLLTAGAEGWIGTLPEGVLLSNARGAHGGSSAEWALAALLYLYRDLGSFADAKRARQWTYHQTETLAGKRVLVVGAGDLAAELDRRLTGFDTVVTLVGTRARDGVRGIEELPGLLGDQDVVILTVPVTTRTRGMVDAKFLAAMADNAILVNVARGPVVDTDALLAELRSGRLRAALDVTDPEPLPPEHPLWDAPNLVLTPHVAGSSTGSFERAWAVVRAEILRFAAGTEPKNLVRGEY</sequence>
<keyword evidence="5" id="KW-1185">Reference proteome</keyword>
<dbReference type="Pfam" id="PF02826">
    <property type="entry name" value="2-Hacid_dh_C"/>
    <property type="match status" value="1"/>
</dbReference>
<dbReference type="PROSITE" id="PS00671">
    <property type="entry name" value="D_2_HYDROXYACID_DH_3"/>
    <property type="match status" value="1"/>
</dbReference>
<evidence type="ECO:0000313" key="5">
    <source>
        <dbReference type="Proteomes" id="UP000031364"/>
    </source>
</evidence>
<dbReference type="CDD" id="cd12166">
    <property type="entry name" value="2-Hacid_dh_7"/>
    <property type="match status" value="1"/>
</dbReference>
<gene>
    <name evidence="4" type="ORF">FG87_13610</name>
</gene>
<keyword evidence="2" id="KW-0520">NAD</keyword>
<dbReference type="PANTHER" id="PTHR43333:SF1">
    <property type="entry name" value="D-ISOMER SPECIFIC 2-HYDROXYACID DEHYDROGENASE NAD-BINDING DOMAIN-CONTAINING PROTEIN"/>
    <property type="match status" value="1"/>
</dbReference>
<evidence type="ECO:0000256" key="2">
    <source>
        <dbReference type="ARBA" id="ARBA00023027"/>
    </source>
</evidence>
<dbReference type="SUPFAM" id="SSF52283">
    <property type="entry name" value="Formate/glycerate dehydrogenase catalytic domain-like"/>
    <property type="match status" value="1"/>
</dbReference>
<feature type="domain" description="D-isomer specific 2-hydroxyacid dehydrogenase NAD-binding" evidence="3">
    <location>
        <begin position="101"/>
        <end position="268"/>
    </location>
</feature>
<protein>
    <submittedName>
        <fullName evidence="4">Phosphoglycerate dehydrogenase</fullName>
    </submittedName>
</protein>
<name>A0ABR4ZHD1_9NOCA</name>
<dbReference type="RefSeq" id="WP_043669445.1">
    <property type="nucleotide sequence ID" value="NZ_BDCI01000030.1"/>
</dbReference>
<accession>A0ABR4ZHD1</accession>
<proteinExistence type="predicted"/>
<dbReference type="InterPro" id="IPR036291">
    <property type="entry name" value="NAD(P)-bd_dom_sf"/>
</dbReference>
<dbReference type="Gene3D" id="3.40.50.720">
    <property type="entry name" value="NAD(P)-binding Rossmann-like Domain"/>
    <property type="match status" value="2"/>
</dbReference>
<evidence type="ECO:0000256" key="1">
    <source>
        <dbReference type="ARBA" id="ARBA00023002"/>
    </source>
</evidence>
<dbReference type="Proteomes" id="UP000031364">
    <property type="component" value="Unassembled WGS sequence"/>
</dbReference>
<comment type="caution">
    <text evidence="4">The sequence shown here is derived from an EMBL/GenBank/DDBJ whole genome shotgun (WGS) entry which is preliminary data.</text>
</comment>
<dbReference type="InterPro" id="IPR029753">
    <property type="entry name" value="D-isomer_DH_CS"/>
</dbReference>
<reference evidence="4 5" key="1">
    <citation type="journal article" date="2014" name="Int. J. Syst. Evol. Microbiol.">
        <title>Nocardia vulneris sp. nov., isolated from wounds of human patients in North America.</title>
        <authorList>
            <person name="Lasker B.A."/>
            <person name="Bell M."/>
            <person name="Klenk H.P."/>
            <person name="Sproer C."/>
            <person name="Schumann C."/>
            <person name="Schumann P."/>
            <person name="Brown J.M."/>
        </authorList>
    </citation>
    <scope>NUCLEOTIDE SEQUENCE [LARGE SCALE GENOMIC DNA]</scope>
    <source>
        <strain evidence="4 5">W9851</strain>
    </source>
</reference>
<dbReference type="SUPFAM" id="SSF51735">
    <property type="entry name" value="NAD(P)-binding Rossmann-fold domains"/>
    <property type="match status" value="1"/>
</dbReference>